<feature type="compositionally biased region" description="Polar residues" evidence="1">
    <location>
        <begin position="300"/>
        <end position="310"/>
    </location>
</feature>
<dbReference type="CDD" id="cd00093">
    <property type="entry name" value="HTH_XRE"/>
    <property type="match status" value="1"/>
</dbReference>
<name>A0ABV9Y9S4_9PSEU</name>
<accession>A0ABV9Y9S4</accession>
<comment type="caution">
    <text evidence="3">The sequence shown here is derived from an EMBL/GenBank/DDBJ whole genome shotgun (WGS) entry which is preliminary data.</text>
</comment>
<evidence type="ECO:0000256" key="1">
    <source>
        <dbReference type="SAM" id="MobiDB-lite"/>
    </source>
</evidence>
<dbReference type="InterPro" id="IPR043917">
    <property type="entry name" value="DUF5753"/>
</dbReference>
<dbReference type="InterPro" id="IPR010982">
    <property type="entry name" value="Lambda_DNA-bd_dom_sf"/>
</dbReference>
<dbReference type="RefSeq" id="WP_344043380.1">
    <property type="nucleotide sequence ID" value="NZ_BAAAKE010000044.1"/>
</dbReference>
<dbReference type="EMBL" id="JBHSJB010000031">
    <property type="protein sequence ID" value="MFC5058360.1"/>
    <property type="molecule type" value="Genomic_DNA"/>
</dbReference>
<dbReference type="Proteomes" id="UP001595833">
    <property type="component" value="Unassembled WGS sequence"/>
</dbReference>
<evidence type="ECO:0000313" key="4">
    <source>
        <dbReference type="Proteomes" id="UP001595833"/>
    </source>
</evidence>
<dbReference type="Pfam" id="PF19054">
    <property type="entry name" value="DUF5753"/>
    <property type="match status" value="1"/>
</dbReference>
<evidence type="ECO:0000259" key="2">
    <source>
        <dbReference type="Pfam" id="PF19054"/>
    </source>
</evidence>
<organism evidence="3 4">
    <name type="scientific">Saccharothrix xinjiangensis</name>
    <dbReference type="NCBI Taxonomy" id="204798"/>
    <lineage>
        <taxon>Bacteria</taxon>
        <taxon>Bacillati</taxon>
        <taxon>Actinomycetota</taxon>
        <taxon>Actinomycetes</taxon>
        <taxon>Pseudonocardiales</taxon>
        <taxon>Pseudonocardiaceae</taxon>
        <taxon>Saccharothrix</taxon>
    </lineage>
</organism>
<reference evidence="4" key="1">
    <citation type="journal article" date="2019" name="Int. J. Syst. Evol. Microbiol.">
        <title>The Global Catalogue of Microorganisms (GCM) 10K type strain sequencing project: providing services to taxonomists for standard genome sequencing and annotation.</title>
        <authorList>
            <consortium name="The Broad Institute Genomics Platform"/>
            <consortium name="The Broad Institute Genome Sequencing Center for Infectious Disease"/>
            <person name="Wu L."/>
            <person name="Ma J."/>
        </authorList>
    </citation>
    <scope>NUCLEOTIDE SEQUENCE [LARGE SCALE GENOMIC DNA]</scope>
    <source>
        <strain evidence="4">KCTC 12848</strain>
    </source>
</reference>
<gene>
    <name evidence="3" type="ORF">ACFPFM_32000</name>
</gene>
<protein>
    <submittedName>
        <fullName evidence="3">Helix-turn-helix domain-containing protein</fullName>
    </submittedName>
</protein>
<keyword evidence="4" id="KW-1185">Reference proteome</keyword>
<sequence>MTETIEQLTARLDAAREAIEHQRLDEAAILLTRAWQAVPQGVTVRRIGGLSALTQQLTAHTPISPEIAAVFRHASVFYARDGHYRPAHRMGVHELAVWRNRAAGEASLHEETFAGYREALDALARIDRTVGRLHHVVNGLDELLELQGLHRELAVDAYSAWTLRELGAVMLEAGRADTAITRYLSRADASYTRLGQSSAMARDHAVCSVLSGLAHRHLDQTAKADRSFNRALALLLPLDTDAAAEVRALADTSTTVALPTLTALPLAEFGLPAWPPPATAIRPARRPRPVHTPGQPVHITETTSDSGTDQTADKKPGKSFDRVSTARSRELGEELRRVRKEAGLASPKVSDDLGWSLGKLSKLEKGTRGTSLWEIGTLVGHCGADKATRDRVLALAAEPDTGAFLRLHHIPPDLLTALNIHENTARAITAYQPLTVPALAQIEDYTRALTDDQDLVQARMDRQEVLYHHTKPGVVLYLHEAALRLVVGGPAVMRDQLLHLALMGGWSHVTVRLIPLTVPAHPVLVHPATLLDLPEPLRPVAYTETDTATVFHDDPDVVAGYRAKMRHLHTLALPADRSREVFSRYADEYDRQAG</sequence>
<feature type="domain" description="DUF5753" evidence="2">
    <location>
        <begin position="420"/>
        <end position="583"/>
    </location>
</feature>
<dbReference type="Pfam" id="PF13560">
    <property type="entry name" value="HTH_31"/>
    <property type="match status" value="1"/>
</dbReference>
<feature type="region of interest" description="Disordered" evidence="1">
    <location>
        <begin position="278"/>
        <end position="331"/>
    </location>
</feature>
<evidence type="ECO:0000313" key="3">
    <source>
        <dbReference type="EMBL" id="MFC5058360.1"/>
    </source>
</evidence>
<dbReference type="Gene3D" id="1.10.260.40">
    <property type="entry name" value="lambda repressor-like DNA-binding domains"/>
    <property type="match status" value="1"/>
</dbReference>
<feature type="compositionally biased region" description="Basic and acidic residues" evidence="1">
    <location>
        <begin position="311"/>
        <end position="321"/>
    </location>
</feature>
<dbReference type="InterPro" id="IPR001387">
    <property type="entry name" value="Cro/C1-type_HTH"/>
</dbReference>
<proteinExistence type="predicted"/>
<dbReference type="SUPFAM" id="SSF47413">
    <property type="entry name" value="lambda repressor-like DNA-binding domains"/>
    <property type="match status" value="1"/>
</dbReference>